<dbReference type="SUPFAM" id="SSF52540">
    <property type="entry name" value="P-loop containing nucleoside triphosphate hydrolases"/>
    <property type="match status" value="1"/>
</dbReference>
<sequence>MTAAIEVADLTVSYGDVLALDGASLSVAAGRVTGLIGMNGSGKSTLFSALMGAVRPDHGTVRIGGLPSSAARRGGLVGYVPQAEAVDWAFPVSVRDVVMMGRYGRLGTTRRAGRADHAAVDEALARVELTELAGRQIGRLSGGQKKRAFVARGIAQGAEVLLLDEPFAGVDKRSEATIVRLLRELASAGRTVLVSTHDLHALPALADEAALLQRRVLFHGPVGEALAPERLALAFGVTPVHSATPSVTPVHSATPSVTPAHQATPSVAPAHRATPLATGEHA</sequence>
<dbReference type="PANTHER" id="PTHR42734">
    <property type="entry name" value="METAL TRANSPORT SYSTEM ATP-BINDING PROTEIN TM_0124-RELATED"/>
    <property type="match status" value="1"/>
</dbReference>
<dbReference type="PROSITE" id="PS50893">
    <property type="entry name" value="ABC_TRANSPORTER_2"/>
    <property type="match status" value="1"/>
</dbReference>
<dbReference type="PANTHER" id="PTHR42734:SF5">
    <property type="entry name" value="IRON TRANSPORT SYSTEM ATP-BINDING PROTEIN HI_0361-RELATED"/>
    <property type="match status" value="1"/>
</dbReference>
<dbReference type="GO" id="GO:0005524">
    <property type="term" value="F:ATP binding"/>
    <property type="evidence" value="ECO:0007669"/>
    <property type="project" value="UniProtKB-KW"/>
</dbReference>
<dbReference type="EMBL" id="SHKI01000007">
    <property type="protein sequence ID" value="RZT61062.1"/>
    <property type="molecule type" value="Genomic_DNA"/>
</dbReference>
<evidence type="ECO:0000256" key="1">
    <source>
        <dbReference type="ARBA" id="ARBA00005417"/>
    </source>
</evidence>
<dbReference type="InterPro" id="IPR003593">
    <property type="entry name" value="AAA+_ATPase"/>
</dbReference>
<evidence type="ECO:0000256" key="2">
    <source>
        <dbReference type="ARBA" id="ARBA00022448"/>
    </source>
</evidence>
<feature type="compositionally biased region" description="Polar residues" evidence="5">
    <location>
        <begin position="244"/>
        <end position="265"/>
    </location>
</feature>
<evidence type="ECO:0000256" key="3">
    <source>
        <dbReference type="ARBA" id="ARBA00022741"/>
    </source>
</evidence>
<evidence type="ECO:0000313" key="7">
    <source>
        <dbReference type="EMBL" id="RZT61062.1"/>
    </source>
</evidence>
<dbReference type="RefSeq" id="WP_130455162.1">
    <property type="nucleotide sequence ID" value="NZ_QYAG01000003.1"/>
</dbReference>
<evidence type="ECO:0000256" key="5">
    <source>
        <dbReference type="SAM" id="MobiDB-lite"/>
    </source>
</evidence>
<reference evidence="7 8" key="1">
    <citation type="journal article" date="2015" name="Stand. Genomic Sci.">
        <title>Genomic Encyclopedia of Bacterial and Archaeal Type Strains, Phase III: the genomes of soil and plant-associated and newly described type strains.</title>
        <authorList>
            <person name="Whitman W.B."/>
            <person name="Woyke T."/>
            <person name="Klenk H.P."/>
            <person name="Zhou Y."/>
            <person name="Lilburn T.G."/>
            <person name="Beck B.J."/>
            <person name="De Vos P."/>
            <person name="Vandamme P."/>
            <person name="Eisen J.A."/>
            <person name="Garrity G."/>
            <person name="Hugenholtz P."/>
            <person name="Kyrpides N.C."/>
        </authorList>
    </citation>
    <scope>NUCLEOTIDE SEQUENCE [LARGE SCALE GENOMIC DNA]</scope>
    <source>
        <strain evidence="7 8">RF6</strain>
    </source>
</reference>
<proteinExistence type="inferred from homology"/>
<dbReference type="InterPro" id="IPR003439">
    <property type="entry name" value="ABC_transporter-like_ATP-bd"/>
</dbReference>
<dbReference type="PROSITE" id="PS00211">
    <property type="entry name" value="ABC_TRANSPORTER_1"/>
    <property type="match status" value="1"/>
</dbReference>
<keyword evidence="8" id="KW-1185">Reference proteome</keyword>
<protein>
    <submittedName>
        <fullName evidence="7">Manganese transport system ATP-binding protein</fullName>
    </submittedName>
</protein>
<comment type="similarity">
    <text evidence="1">Belongs to the ABC transporter superfamily.</text>
</comment>
<feature type="domain" description="ABC transporter" evidence="6">
    <location>
        <begin position="5"/>
        <end position="239"/>
    </location>
</feature>
<dbReference type="Pfam" id="PF00005">
    <property type="entry name" value="ABC_tran"/>
    <property type="match status" value="1"/>
</dbReference>
<keyword evidence="2" id="KW-0813">Transport</keyword>
<dbReference type="InterPro" id="IPR017871">
    <property type="entry name" value="ABC_transporter-like_CS"/>
</dbReference>
<evidence type="ECO:0000259" key="6">
    <source>
        <dbReference type="PROSITE" id="PS50893"/>
    </source>
</evidence>
<dbReference type="Proteomes" id="UP000291832">
    <property type="component" value="Unassembled WGS sequence"/>
</dbReference>
<comment type="caution">
    <text evidence="7">The sequence shown here is derived from an EMBL/GenBank/DDBJ whole genome shotgun (WGS) entry which is preliminary data.</text>
</comment>
<organism evidence="7 8">
    <name type="scientific">Leucobacter luti</name>
    <dbReference type="NCBI Taxonomy" id="340320"/>
    <lineage>
        <taxon>Bacteria</taxon>
        <taxon>Bacillati</taxon>
        <taxon>Actinomycetota</taxon>
        <taxon>Actinomycetes</taxon>
        <taxon>Micrococcales</taxon>
        <taxon>Microbacteriaceae</taxon>
        <taxon>Leucobacter</taxon>
    </lineage>
</organism>
<feature type="region of interest" description="Disordered" evidence="5">
    <location>
        <begin position="244"/>
        <end position="282"/>
    </location>
</feature>
<name>A0A4Q7TP33_9MICO</name>
<dbReference type="AlphaFoldDB" id="A0A4Q7TP33"/>
<keyword evidence="4 7" id="KW-0067">ATP-binding</keyword>
<evidence type="ECO:0000313" key="8">
    <source>
        <dbReference type="Proteomes" id="UP000291832"/>
    </source>
</evidence>
<dbReference type="SMART" id="SM00382">
    <property type="entry name" value="AAA"/>
    <property type="match status" value="1"/>
</dbReference>
<dbReference type="InterPro" id="IPR027417">
    <property type="entry name" value="P-loop_NTPase"/>
</dbReference>
<keyword evidence="3" id="KW-0547">Nucleotide-binding</keyword>
<dbReference type="InterPro" id="IPR050153">
    <property type="entry name" value="Metal_Ion_Import_ABC"/>
</dbReference>
<dbReference type="OrthoDB" id="5296765at2"/>
<dbReference type="GO" id="GO:0016887">
    <property type="term" value="F:ATP hydrolysis activity"/>
    <property type="evidence" value="ECO:0007669"/>
    <property type="project" value="InterPro"/>
</dbReference>
<dbReference type="Gene3D" id="3.40.50.300">
    <property type="entry name" value="P-loop containing nucleotide triphosphate hydrolases"/>
    <property type="match status" value="1"/>
</dbReference>
<accession>A0A4Q7TP33</accession>
<evidence type="ECO:0000256" key="4">
    <source>
        <dbReference type="ARBA" id="ARBA00022840"/>
    </source>
</evidence>
<dbReference type="CDD" id="cd03235">
    <property type="entry name" value="ABC_Metallic_Cations"/>
    <property type="match status" value="1"/>
</dbReference>
<gene>
    <name evidence="7" type="ORF">EV139_2809</name>
</gene>